<feature type="domain" description="Acyltransferase 3" evidence="2">
    <location>
        <begin position="9"/>
        <end position="345"/>
    </location>
</feature>
<sequence>MTTWGELKALTSLRGIAALFVVFHHGMYVTFVDIGASIPTKLFLNSYLWVDLFFILSGFVLAYVYDNQFCDGVSAARYRQFIRSRFARIYPLHLFTLSLFVAFEGIQWALHTLNVEGSGKLGTPFTGNQSIESLITNILLVQTFHWEAYWNEPSWSISAEWIIYFIIPAVIAGMAGLTLRSQLVLAFIAFIPLVLIELYFGDLGLLFAGWPMLFRCLSGAVLGILVFKCFRQDRLKLIGSANLVLPVLVLNLTMLHLGLPDVVAVAGFAWLTLCASRVPNNAPHILHHPWLHYLGQISYSIYLIHWLFLDIIRDTAIFFTGKPIVGLLNLGGQWVTLFLIIGMVVATSHWTYRAVEVPMRTRLKRPSDHRRLTGHAKPIKQRNERS</sequence>
<feature type="transmembrane region" description="Helical" evidence="1">
    <location>
        <begin position="332"/>
        <end position="352"/>
    </location>
</feature>
<feature type="transmembrane region" description="Helical" evidence="1">
    <location>
        <begin position="290"/>
        <end position="312"/>
    </location>
</feature>
<keyword evidence="3" id="KW-0808">Transferase</keyword>
<dbReference type="RefSeq" id="WP_206642907.1">
    <property type="nucleotide sequence ID" value="NZ_CP071247.1"/>
</dbReference>
<organism evidence="3 4">
    <name type="scientific">Marinobacter salinisoli</name>
    <dbReference type="NCBI Taxonomy" id="2769486"/>
    <lineage>
        <taxon>Bacteria</taxon>
        <taxon>Pseudomonadati</taxon>
        <taxon>Pseudomonadota</taxon>
        <taxon>Gammaproteobacteria</taxon>
        <taxon>Pseudomonadales</taxon>
        <taxon>Marinobacteraceae</taxon>
        <taxon>Marinobacter</taxon>
    </lineage>
</organism>
<evidence type="ECO:0000313" key="3">
    <source>
        <dbReference type="EMBL" id="QSP93685.1"/>
    </source>
</evidence>
<gene>
    <name evidence="3" type="ORF">LPB19_10765</name>
</gene>
<feature type="transmembrane region" description="Helical" evidence="1">
    <location>
        <begin position="86"/>
        <end position="110"/>
    </location>
</feature>
<keyword evidence="4" id="KW-1185">Reference proteome</keyword>
<dbReference type="PANTHER" id="PTHR23028:SF53">
    <property type="entry name" value="ACYL_TRANSF_3 DOMAIN-CONTAINING PROTEIN"/>
    <property type="match status" value="1"/>
</dbReference>
<feature type="transmembrane region" description="Helical" evidence="1">
    <location>
        <begin position="12"/>
        <end position="34"/>
    </location>
</feature>
<dbReference type="InterPro" id="IPR002656">
    <property type="entry name" value="Acyl_transf_3_dom"/>
</dbReference>
<feature type="transmembrane region" description="Helical" evidence="1">
    <location>
        <begin position="46"/>
        <end position="65"/>
    </location>
</feature>
<proteinExistence type="predicted"/>
<evidence type="ECO:0000256" key="1">
    <source>
        <dbReference type="SAM" id="Phobius"/>
    </source>
</evidence>
<dbReference type="EMBL" id="CP071247">
    <property type="protein sequence ID" value="QSP93685.1"/>
    <property type="molecule type" value="Genomic_DNA"/>
</dbReference>
<keyword evidence="1" id="KW-0472">Membrane</keyword>
<dbReference type="PANTHER" id="PTHR23028">
    <property type="entry name" value="ACETYLTRANSFERASE"/>
    <property type="match status" value="1"/>
</dbReference>
<keyword evidence="1" id="KW-1133">Transmembrane helix</keyword>
<name>A0ABX7MN63_9GAMM</name>
<keyword evidence="3" id="KW-0012">Acyltransferase</keyword>
<dbReference type="Proteomes" id="UP000663555">
    <property type="component" value="Chromosome"/>
</dbReference>
<feature type="transmembrane region" description="Helical" evidence="1">
    <location>
        <begin position="183"/>
        <end position="200"/>
    </location>
</feature>
<dbReference type="InterPro" id="IPR050879">
    <property type="entry name" value="Acyltransferase_3"/>
</dbReference>
<keyword evidence="1" id="KW-0812">Transmembrane</keyword>
<feature type="transmembrane region" description="Helical" evidence="1">
    <location>
        <begin position="212"/>
        <end position="230"/>
    </location>
</feature>
<accession>A0ABX7MN63</accession>
<evidence type="ECO:0000313" key="4">
    <source>
        <dbReference type="Proteomes" id="UP000663555"/>
    </source>
</evidence>
<dbReference type="Pfam" id="PF01757">
    <property type="entry name" value="Acyl_transf_3"/>
    <property type="match status" value="1"/>
</dbReference>
<reference evidence="3 4" key="1">
    <citation type="submission" date="2021-03" db="EMBL/GenBank/DDBJ databases">
        <title>Genome sequencing of Marinobacter sp. LPB0319.</title>
        <authorList>
            <person name="Kim J."/>
        </authorList>
    </citation>
    <scope>NUCLEOTIDE SEQUENCE [LARGE SCALE GENOMIC DNA]</scope>
    <source>
        <strain evidence="3 4">LPB0319</strain>
    </source>
</reference>
<dbReference type="GO" id="GO:0016746">
    <property type="term" value="F:acyltransferase activity"/>
    <property type="evidence" value="ECO:0007669"/>
    <property type="project" value="UniProtKB-KW"/>
</dbReference>
<protein>
    <submittedName>
        <fullName evidence="3">Acyltransferase</fullName>
    </submittedName>
</protein>
<feature type="transmembrane region" description="Helical" evidence="1">
    <location>
        <begin position="161"/>
        <end position="178"/>
    </location>
</feature>
<evidence type="ECO:0000259" key="2">
    <source>
        <dbReference type="Pfam" id="PF01757"/>
    </source>
</evidence>